<evidence type="ECO:0000256" key="1">
    <source>
        <dbReference type="SAM" id="MobiDB-lite"/>
    </source>
</evidence>
<gene>
    <name evidence="2" type="ORF">GWK47_015066</name>
</gene>
<reference evidence="2" key="1">
    <citation type="submission" date="2020-07" db="EMBL/GenBank/DDBJ databases">
        <title>The High-quality genome of the commercially important snow crab, Chionoecetes opilio.</title>
        <authorList>
            <person name="Jeong J.-H."/>
            <person name="Ryu S."/>
        </authorList>
    </citation>
    <scope>NUCLEOTIDE SEQUENCE</scope>
    <source>
        <strain evidence="2">MADBK_172401_WGS</strain>
        <tissue evidence="2">Digestive gland</tissue>
    </source>
</reference>
<keyword evidence="3" id="KW-1185">Reference proteome</keyword>
<dbReference type="EMBL" id="JACEEZ010020935">
    <property type="protein sequence ID" value="KAG0713948.1"/>
    <property type="molecule type" value="Genomic_DNA"/>
</dbReference>
<feature type="compositionally biased region" description="Low complexity" evidence="1">
    <location>
        <begin position="26"/>
        <end position="37"/>
    </location>
</feature>
<dbReference type="AlphaFoldDB" id="A0A8J4XSP5"/>
<evidence type="ECO:0000313" key="3">
    <source>
        <dbReference type="Proteomes" id="UP000770661"/>
    </source>
</evidence>
<accession>A0A8J4XSP5</accession>
<proteinExistence type="predicted"/>
<protein>
    <submittedName>
        <fullName evidence="2">Uncharacterized protein</fullName>
    </submittedName>
</protein>
<feature type="region of interest" description="Disordered" evidence="1">
    <location>
        <begin position="1"/>
        <end position="87"/>
    </location>
</feature>
<dbReference type="Proteomes" id="UP000770661">
    <property type="component" value="Unassembled WGS sequence"/>
</dbReference>
<evidence type="ECO:0000313" key="2">
    <source>
        <dbReference type="EMBL" id="KAG0713948.1"/>
    </source>
</evidence>
<organism evidence="2 3">
    <name type="scientific">Chionoecetes opilio</name>
    <name type="common">Atlantic snow crab</name>
    <name type="synonym">Cancer opilio</name>
    <dbReference type="NCBI Taxonomy" id="41210"/>
    <lineage>
        <taxon>Eukaryota</taxon>
        <taxon>Metazoa</taxon>
        <taxon>Ecdysozoa</taxon>
        <taxon>Arthropoda</taxon>
        <taxon>Crustacea</taxon>
        <taxon>Multicrustacea</taxon>
        <taxon>Malacostraca</taxon>
        <taxon>Eumalacostraca</taxon>
        <taxon>Eucarida</taxon>
        <taxon>Decapoda</taxon>
        <taxon>Pleocyemata</taxon>
        <taxon>Brachyura</taxon>
        <taxon>Eubrachyura</taxon>
        <taxon>Majoidea</taxon>
        <taxon>Majidae</taxon>
        <taxon>Chionoecetes</taxon>
    </lineage>
</organism>
<name>A0A8J4XSP5_CHIOP</name>
<sequence length="121" mass="13437">MAEKEKMQRLRSFATVDFPTLRHRPSGPSSRRIPGSRETSSYRSAASPKKRLKGYTEVVSTLDRRTSQTGGDPPPPGCGFHSGLTPLPRSTLRLSRMMTRTALAEVIKTPSRVHQCRRASS</sequence>
<comment type="caution">
    <text evidence="2">The sequence shown here is derived from an EMBL/GenBank/DDBJ whole genome shotgun (WGS) entry which is preliminary data.</text>
</comment>